<reference evidence="2" key="1">
    <citation type="submission" date="2020-08" db="EMBL/GenBank/DDBJ databases">
        <title>Multicomponent nature underlies the extraordinary mechanical properties of spider dragline silk.</title>
        <authorList>
            <person name="Kono N."/>
            <person name="Nakamura H."/>
            <person name="Mori M."/>
            <person name="Yoshida Y."/>
            <person name="Ohtoshi R."/>
            <person name="Malay A.D."/>
            <person name="Moran D.A.P."/>
            <person name="Tomita M."/>
            <person name="Numata K."/>
            <person name="Arakawa K."/>
        </authorList>
    </citation>
    <scope>NUCLEOTIDE SEQUENCE</scope>
</reference>
<organism evidence="2 3">
    <name type="scientific">Trichonephila clavipes</name>
    <name type="common">Golden silk orbweaver</name>
    <name type="synonym">Nephila clavipes</name>
    <dbReference type="NCBI Taxonomy" id="2585209"/>
    <lineage>
        <taxon>Eukaryota</taxon>
        <taxon>Metazoa</taxon>
        <taxon>Ecdysozoa</taxon>
        <taxon>Arthropoda</taxon>
        <taxon>Chelicerata</taxon>
        <taxon>Arachnida</taxon>
        <taxon>Araneae</taxon>
        <taxon>Araneomorphae</taxon>
        <taxon>Entelegynae</taxon>
        <taxon>Araneoidea</taxon>
        <taxon>Nephilidae</taxon>
        <taxon>Trichonephila</taxon>
    </lineage>
</organism>
<evidence type="ECO:0000313" key="3">
    <source>
        <dbReference type="Proteomes" id="UP000887159"/>
    </source>
</evidence>
<keyword evidence="3" id="KW-1185">Reference proteome</keyword>
<name>A0A8X6W4U1_TRICX</name>
<feature type="region of interest" description="Disordered" evidence="1">
    <location>
        <begin position="1"/>
        <end position="33"/>
    </location>
</feature>
<sequence length="175" mass="19345">MSNDPNEARGTPLSTDPASSASQVTEPSDEEEEVKYLYSEPITLPTPDLRRDLNLQSEHLGNSIEILYLPLLKNLTRNNKYWIASFSGSSCDQGSFRVTRSTNGRGFRGQWASELSTSLWDGKCREGMRSVTGEELSPLVGQLVSHWEDGSLGRKGGVGREKNILTRTVLGDLKN</sequence>
<gene>
    <name evidence="2" type="ORF">TNCV_4563841</name>
</gene>
<comment type="caution">
    <text evidence="2">The sequence shown here is derived from an EMBL/GenBank/DDBJ whole genome shotgun (WGS) entry which is preliminary data.</text>
</comment>
<dbReference type="AlphaFoldDB" id="A0A8X6W4U1"/>
<feature type="compositionally biased region" description="Polar residues" evidence="1">
    <location>
        <begin position="12"/>
        <end position="26"/>
    </location>
</feature>
<evidence type="ECO:0000313" key="2">
    <source>
        <dbReference type="EMBL" id="GFY28032.1"/>
    </source>
</evidence>
<evidence type="ECO:0000256" key="1">
    <source>
        <dbReference type="SAM" id="MobiDB-lite"/>
    </source>
</evidence>
<dbReference type="Proteomes" id="UP000887159">
    <property type="component" value="Unassembled WGS sequence"/>
</dbReference>
<proteinExistence type="predicted"/>
<protein>
    <submittedName>
        <fullName evidence="2">Uncharacterized protein</fullName>
    </submittedName>
</protein>
<accession>A0A8X6W4U1</accession>
<dbReference type="EMBL" id="BMAU01021382">
    <property type="protein sequence ID" value="GFY28032.1"/>
    <property type="molecule type" value="Genomic_DNA"/>
</dbReference>